<feature type="domain" description="YARHG" evidence="2">
    <location>
        <begin position="322"/>
        <end position="405"/>
    </location>
</feature>
<sequence length="406" mass="46858">MKRTILLMAIIFSMSLFCFAQEVEKLGEIQDIYYRDGVAGGPGSPNELAVNEVDNTIKIINSTSDYTYYDLTTLEGIKKTEYRNTFALMQIELGDFDISYYSDVLILEKDNEQIQYIAGYENILSGISFILKKDNGYIIYYVNEYGYPNAVDTTGRIYSSEEAMGYLKTYDPEKYAHSEKRAAELKLYNDFIRNDVLIWGDTYYSTYDILTDFWKPEQYLYGKTDGAILYDEQGNGYGANIRFEGINSNICINDTNGKRIARILLQDYSNILSDPDVYNHLFVSSWYVGFGGNIYYYIAGEEYTEVFRIRRTWGEPDFYAMAINGYTDDNYGKYVDEILPTLSKADLRLLRNTIFAIYGVHFKSADLSAHFAKQVWYTDEGKTSGEVTLPAHRQKLVEMIQKLEKQ</sequence>
<evidence type="ECO:0000256" key="1">
    <source>
        <dbReference type="SAM" id="SignalP"/>
    </source>
</evidence>
<protein>
    <submittedName>
        <fullName evidence="3">YARHG domain-containing protein</fullName>
    </submittedName>
</protein>
<evidence type="ECO:0000313" key="3">
    <source>
        <dbReference type="EMBL" id="SEQ07197.1"/>
    </source>
</evidence>
<dbReference type="EMBL" id="FOFU01000002">
    <property type="protein sequence ID" value="SEQ07197.1"/>
    <property type="molecule type" value="Genomic_DNA"/>
</dbReference>
<evidence type="ECO:0000259" key="2">
    <source>
        <dbReference type="SMART" id="SM01324"/>
    </source>
</evidence>
<dbReference type="InterPro" id="IPR038434">
    <property type="entry name" value="YARHG_sf"/>
</dbReference>
<keyword evidence="4" id="KW-1185">Reference proteome</keyword>
<evidence type="ECO:0000313" key="4">
    <source>
        <dbReference type="Proteomes" id="UP000182360"/>
    </source>
</evidence>
<feature type="signal peptide" evidence="1">
    <location>
        <begin position="1"/>
        <end position="20"/>
    </location>
</feature>
<dbReference type="InterPro" id="IPR025582">
    <property type="entry name" value="YARHG_dom"/>
</dbReference>
<dbReference type="AlphaFoldDB" id="A0A1H9D1E2"/>
<dbReference type="Pfam" id="PF13308">
    <property type="entry name" value="YARHG"/>
    <property type="match status" value="1"/>
</dbReference>
<reference evidence="3 4" key="1">
    <citation type="submission" date="2016-10" db="EMBL/GenBank/DDBJ databases">
        <authorList>
            <person name="de Groot N.N."/>
        </authorList>
    </citation>
    <scope>NUCLEOTIDE SEQUENCE [LARGE SCALE GENOMIC DNA]</scope>
    <source>
        <strain evidence="3 4">B25</strain>
    </source>
</reference>
<accession>A0A1H9D1E2</accession>
<name>A0A1H9D1E2_9SPIR</name>
<proteinExistence type="predicted"/>
<dbReference type="OrthoDB" id="361748at2"/>
<feature type="chain" id="PRO_5010325617" evidence="1">
    <location>
        <begin position="21"/>
        <end position="406"/>
    </location>
</feature>
<dbReference type="RefSeq" id="WP_074641554.1">
    <property type="nucleotide sequence ID" value="NZ_FOFU01000002.1"/>
</dbReference>
<organism evidence="3 4">
    <name type="scientific">Treponema bryantii</name>
    <dbReference type="NCBI Taxonomy" id="163"/>
    <lineage>
        <taxon>Bacteria</taxon>
        <taxon>Pseudomonadati</taxon>
        <taxon>Spirochaetota</taxon>
        <taxon>Spirochaetia</taxon>
        <taxon>Spirochaetales</taxon>
        <taxon>Treponemataceae</taxon>
        <taxon>Treponema</taxon>
    </lineage>
</organism>
<dbReference type="Gene3D" id="1.20.58.1690">
    <property type="match status" value="1"/>
</dbReference>
<dbReference type="SMART" id="SM01324">
    <property type="entry name" value="YARHG"/>
    <property type="match status" value="1"/>
</dbReference>
<keyword evidence="1" id="KW-0732">Signal</keyword>
<gene>
    <name evidence="3" type="ORF">SAMN04487977_102391</name>
</gene>
<dbReference type="Proteomes" id="UP000182360">
    <property type="component" value="Unassembled WGS sequence"/>
</dbReference>